<keyword evidence="1" id="KW-0732">Signal</keyword>
<name>A0ABW5JI76_9BACT</name>
<dbReference type="Proteomes" id="UP001597460">
    <property type="component" value="Unassembled WGS sequence"/>
</dbReference>
<dbReference type="EMBL" id="JBHULI010000007">
    <property type="protein sequence ID" value="MFD2531776.1"/>
    <property type="molecule type" value="Genomic_DNA"/>
</dbReference>
<evidence type="ECO:0000313" key="3">
    <source>
        <dbReference type="Proteomes" id="UP001597460"/>
    </source>
</evidence>
<comment type="caution">
    <text evidence="2">The sequence shown here is derived from an EMBL/GenBank/DDBJ whole genome shotgun (WGS) entry which is preliminary data.</text>
</comment>
<proteinExistence type="predicted"/>
<sequence>MRQKTKLTAILSIFILVFTACGGETAVVESGTYSGTITEVNASETEIYVNLDSGETIELYFTDETTLTLDGEAVPFTAIQVDDSVEVTVEKTGKRLDPVSVVLLN</sequence>
<protein>
    <recommendedName>
        <fullName evidence="4">DUF1344 domain-containing protein</fullName>
    </recommendedName>
</protein>
<dbReference type="RefSeq" id="WP_390299454.1">
    <property type="nucleotide sequence ID" value="NZ_JBHULI010000007.1"/>
</dbReference>
<reference evidence="3" key="1">
    <citation type="journal article" date="2019" name="Int. J. Syst. Evol. Microbiol.">
        <title>The Global Catalogue of Microorganisms (GCM) 10K type strain sequencing project: providing services to taxonomists for standard genome sequencing and annotation.</title>
        <authorList>
            <consortium name="The Broad Institute Genomics Platform"/>
            <consortium name="The Broad Institute Genome Sequencing Center for Infectious Disease"/>
            <person name="Wu L."/>
            <person name="Ma J."/>
        </authorList>
    </citation>
    <scope>NUCLEOTIDE SEQUENCE [LARGE SCALE GENOMIC DNA]</scope>
    <source>
        <strain evidence="3">KCTC 52042</strain>
    </source>
</reference>
<keyword evidence="3" id="KW-1185">Reference proteome</keyword>
<accession>A0ABW5JI76</accession>
<evidence type="ECO:0000256" key="1">
    <source>
        <dbReference type="SAM" id="SignalP"/>
    </source>
</evidence>
<evidence type="ECO:0008006" key="4">
    <source>
        <dbReference type="Google" id="ProtNLM"/>
    </source>
</evidence>
<feature type="signal peptide" evidence="1">
    <location>
        <begin position="1"/>
        <end position="22"/>
    </location>
</feature>
<dbReference type="PROSITE" id="PS51257">
    <property type="entry name" value="PROKAR_LIPOPROTEIN"/>
    <property type="match status" value="1"/>
</dbReference>
<feature type="chain" id="PRO_5046558849" description="DUF1344 domain-containing protein" evidence="1">
    <location>
        <begin position="23"/>
        <end position="105"/>
    </location>
</feature>
<gene>
    <name evidence="2" type="ORF">ACFSVN_04875</name>
</gene>
<organism evidence="2 3">
    <name type="scientific">Gracilimonas halophila</name>
    <dbReference type="NCBI Taxonomy" id="1834464"/>
    <lineage>
        <taxon>Bacteria</taxon>
        <taxon>Pseudomonadati</taxon>
        <taxon>Balneolota</taxon>
        <taxon>Balneolia</taxon>
        <taxon>Balneolales</taxon>
        <taxon>Balneolaceae</taxon>
        <taxon>Gracilimonas</taxon>
    </lineage>
</organism>
<evidence type="ECO:0000313" key="2">
    <source>
        <dbReference type="EMBL" id="MFD2531776.1"/>
    </source>
</evidence>